<sequence length="408" mass="41939">MSTNLKRNHTLVLILIPVAALGQLSMDMYLPALKSLQAGMRATASEIQLTLSAFVVCLGVSQFAVGELARRIGRGRAILIALIAFVAATAGCALTSEIRVFIACRAIQGITTAVCVALSYAAITDNAQDSQQSMRGVTALTVCSMISPLIAPVVGSQLLQFSGSWRSVFLLLLGLSLAVLLMFCVQPTGRFDARAPAAPTPGRTVYLAIVGSSRFWRYAVLCSIGTTINFCFVSFLPGILLVQHAVTQNVFSAALVSCALAEIVGALLAPRLSKRIGLPGLAGLACVCCALGGAGVTYFSTVPDAVARVVAAFALVELGTGMLIAPCFSAALYLFRSTSNEASSICGFQQFVIAAGMATLATAMQWQSGDALGSLIVAAALVGAAICCTLPGGADAGLEGAQSPAGSE</sequence>
<feature type="transmembrane region" description="Helical" evidence="6">
    <location>
        <begin position="281"/>
        <end position="299"/>
    </location>
</feature>
<gene>
    <name evidence="8" type="ORF">BamMEX5DRAFT_4877</name>
</gene>
<evidence type="ECO:0000256" key="2">
    <source>
        <dbReference type="ARBA" id="ARBA00022448"/>
    </source>
</evidence>
<protein>
    <submittedName>
        <fullName evidence="8">Major facilitator superfamily MFS_1</fullName>
    </submittedName>
</protein>
<dbReference type="InterPro" id="IPR011701">
    <property type="entry name" value="MFS"/>
</dbReference>
<comment type="caution">
    <text evidence="8">The sequence shown here is derived from an EMBL/GenBank/DDBJ whole genome shotgun (WGS) entry which is preliminary data.</text>
</comment>
<dbReference type="PANTHER" id="PTHR42718:SF9">
    <property type="entry name" value="MAJOR FACILITATOR SUPERFAMILY MULTIDRUG TRANSPORTER MFSC"/>
    <property type="match status" value="1"/>
</dbReference>
<reference evidence="8 9" key="1">
    <citation type="submission" date="2008-03" db="EMBL/GenBank/DDBJ databases">
        <title>Sequencing of the draft genome and assembly of Burkholderia ambifaria MEX-5.</title>
        <authorList>
            <consortium name="US DOE Joint Genome Institute (JGI-PGF)"/>
            <person name="Copeland A."/>
            <person name="Lucas S."/>
            <person name="Lapidus A."/>
            <person name="Glavina del Rio T."/>
            <person name="Dalin E."/>
            <person name="Tice H."/>
            <person name="Bruce D."/>
            <person name="Goodwin L."/>
            <person name="Pitluck S."/>
            <person name="Larimer F."/>
            <person name="Land M.L."/>
            <person name="Hauser L."/>
            <person name="Tiedje J."/>
            <person name="Richardson P."/>
        </authorList>
    </citation>
    <scope>NUCLEOTIDE SEQUENCE [LARGE SCALE GENOMIC DNA]</scope>
    <source>
        <strain evidence="8 9">MEX-5</strain>
    </source>
</reference>
<feature type="transmembrane region" description="Helical" evidence="6">
    <location>
        <begin position="46"/>
        <end position="65"/>
    </location>
</feature>
<evidence type="ECO:0000256" key="6">
    <source>
        <dbReference type="SAM" id="Phobius"/>
    </source>
</evidence>
<dbReference type="Gene3D" id="1.20.1720.10">
    <property type="entry name" value="Multidrug resistance protein D"/>
    <property type="match status" value="1"/>
</dbReference>
<dbReference type="PROSITE" id="PS50850">
    <property type="entry name" value="MFS"/>
    <property type="match status" value="1"/>
</dbReference>
<organism evidence="8 9">
    <name type="scientific">Burkholderia ambifaria MEX-5</name>
    <dbReference type="NCBI Taxonomy" id="396597"/>
    <lineage>
        <taxon>Bacteria</taxon>
        <taxon>Pseudomonadati</taxon>
        <taxon>Pseudomonadota</taxon>
        <taxon>Betaproteobacteria</taxon>
        <taxon>Burkholderiales</taxon>
        <taxon>Burkholderiaceae</taxon>
        <taxon>Burkholderia</taxon>
        <taxon>Burkholderia cepacia complex</taxon>
    </lineage>
</organism>
<dbReference type="InterPro" id="IPR036259">
    <property type="entry name" value="MFS_trans_sf"/>
</dbReference>
<feature type="transmembrane region" description="Helical" evidence="6">
    <location>
        <begin position="167"/>
        <end position="185"/>
    </location>
</feature>
<evidence type="ECO:0000256" key="4">
    <source>
        <dbReference type="ARBA" id="ARBA00022989"/>
    </source>
</evidence>
<evidence type="ECO:0000256" key="5">
    <source>
        <dbReference type="ARBA" id="ARBA00023136"/>
    </source>
</evidence>
<evidence type="ECO:0000256" key="3">
    <source>
        <dbReference type="ARBA" id="ARBA00022692"/>
    </source>
</evidence>
<dbReference type="GO" id="GO:0016020">
    <property type="term" value="C:membrane"/>
    <property type="evidence" value="ECO:0007669"/>
    <property type="project" value="UniProtKB-SubCell"/>
</dbReference>
<feature type="transmembrane region" description="Helical" evidence="6">
    <location>
        <begin position="305"/>
        <end position="335"/>
    </location>
</feature>
<dbReference type="InterPro" id="IPR020846">
    <property type="entry name" value="MFS_dom"/>
</dbReference>
<feature type="transmembrane region" description="Helical" evidence="6">
    <location>
        <begin position="250"/>
        <end position="269"/>
    </location>
</feature>
<keyword evidence="2" id="KW-0813">Transport</keyword>
<name>B1TAR1_9BURK</name>
<dbReference type="PANTHER" id="PTHR42718">
    <property type="entry name" value="MAJOR FACILITATOR SUPERFAMILY MULTIDRUG TRANSPORTER MFSC"/>
    <property type="match status" value="1"/>
</dbReference>
<comment type="subcellular location">
    <subcellularLocation>
        <location evidence="1">Membrane</location>
        <topology evidence="1">Multi-pass membrane protein</topology>
    </subcellularLocation>
</comment>
<feature type="transmembrane region" description="Helical" evidence="6">
    <location>
        <begin position="100"/>
        <end position="123"/>
    </location>
</feature>
<dbReference type="AlphaFoldDB" id="B1TAR1"/>
<keyword evidence="4 6" id="KW-1133">Transmembrane helix</keyword>
<dbReference type="Proteomes" id="UP000004814">
    <property type="component" value="Unassembled WGS sequence"/>
</dbReference>
<dbReference type="GO" id="GO:0022857">
    <property type="term" value="F:transmembrane transporter activity"/>
    <property type="evidence" value="ECO:0007669"/>
    <property type="project" value="InterPro"/>
</dbReference>
<feature type="transmembrane region" description="Helical" evidence="6">
    <location>
        <begin position="77"/>
        <end position="94"/>
    </location>
</feature>
<feature type="transmembrane region" description="Helical" evidence="6">
    <location>
        <begin position="372"/>
        <end position="394"/>
    </location>
</feature>
<evidence type="ECO:0000313" key="9">
    <source>
        <dbReference type="Proteomes" id="UP000004814"/>
    </source>
</evidence>
<feature type="transmembrane region" description="Helical" evidence="6">
    <location>
        <begin position="135"/>
        <end position="155"/>
    </location>
</feature>
<dbReference type="Pfam" id="PF07690">
    <property type="entry name" value="MFS_1"/>
    <property type="match status" value="1"/>
</dbReference>
<evidence type="ECO:0000259" key="7">
    <source>
        <dbReference type="PROSITE" id="PS50850"/>
    </source>
</evidence>
<dbReference type="RefSeq" id="WP_006760684.1">
    <property type="nucleotide sequence ID" value="NZ_ABLK01000199.1"/>
</dbReference>
<evidence type="ECO:0000256" key="1">
    <source>
        <dbReference type="ARBA" id="ARBA00004141"/>
    </source>
</evidence>
<feature type="domain" description="Major facilitator superfamily (MFS) profile" evidence="7">
    <location>
        <begin position="11"/>
        <end position="408"/>
    </location>
</feature>
<keyword evidence="5 6" id="KW-0472">Membrane</keyword>
<evidence type="ECO:0000313" key="8">
    <source>
        <dbReference type="EMBL" id="EDT39335.1"/>
    </source>
</evidence>
<keyword evidence="3 6" id="KW-0812">Transmembrane</keyword>
<proteinExistence type="predicted"/>
<dbReference type="EMBL" id="ABLK01000199">
    <property type="protein sequence ID" value="EDT39335.1"/>
    <property type="molecule type" value="Genomic_DNA"/>
</dbReference>
<dbReference type="PATRIC" id="fig|396597.7.peg.2824"/>
<feature type="transmembrane region" description="Helical" evidence="6">
    <location>
        <begin position="218"/>
        <end position="244"/>
    </location>
</feature>
<dbReference type="SUPFAM" id="SSF103473">
    <property type="entry name" value="MFS general substrate transporter"/>
    <property type="match status" value="1"/>
</dbReference>
<accession>B1TAR1</accession>